<keyword evidence="2" id="KW-0812">Transmembrane</keyword>
<feature type="coiled-coil region" evidence="1">
    <location>
        <begin position="178"/>
        <end position="205"/>
    </location>
</feature>
<keyword evidence="1" id="KW-0175">Coiled coil</keyword>
<comment type="caution">
    <text evidence="4">The sequence shown here is derived from an EMBL/GenBank/DDBJ whole genome shotgun (WGS) entry which is preliminary data.</text>
</comment>
<sequence length="400" mass="46128">MTCDYKNKKGSKFCNKCGQELNTASNESKYETIRQRKPMILMASIVVIVIGLVVSFAVILNNPLNAFESHLKSREFEEAHVVFEEELEGEEDMNEAESIVLNESENIEKRYISKDFDFEDAESWLNELKEFDMNASTIDDSLTHVQTIEDSRQAFSEGETFMNDGEIHSAISQFQDVNEKDEGNYEQAQEHINELSQELESDSLNEAKQLANEEDFEEAVNVLEKADRVLDDNDDIATLLDEYDKRLAEIKEQERIEEIKKAKSDQLVVVQESNIVEQSAEHKALYPDMLQMILRNESDKTIENMEVRFLVYDEDGYPVKTRPSMSVSGKVHEFRGNAESINVQPGETFGRDNGWEIESPHDAEQALSVVKTVDFYDGSTWDNSYYDYWIEEYKDEPLED</sequence>
<evidence type="ECO:0000313" key="5">
    <source>
        <dbReference type="Proteomes" id="UP001224359"/>
    </source>
</evidence>
<evidence type="ECO:0000259" key="3">
    <source>
        <dbReference type="Pfam" id="PF19092"/>
    </source>
</evidence>
<feature type="transmembrane region" description="Helical" evidence="2">
    <location>
        <begin position="39"/>
        <end position="60"/>
    </location>
</feature>
<dbReference type="Gene3D" id="1.25.40.10">
    <property type="entry name" value="Tetratricopeptide repeat domain"/>
    <property type="match status" value="1"/>
</dbReference>
<dbReference type="InterPro" id="IPR011990">
    <property type="entry name" value="TPR-like_helical_dom_sf"/>
</dbReference>
<name>A0ABT9VID4_9BACI</name>
<evidence type="ECO:0000256" key="1">
    <source>
        <dbReference type="SAM" id="Coils"/>
    </source>
</evidence>
<reference evidence="4 5" key="1">
    <citation type="submission" date="2023-07" db="EMBL/GenBank/DDBJ databases">
        <title>Genomic Encyclopedia of Type Strains, Phase IV (KMG-IV): sequencing the most valuable type-strain genomes for metagenomic binning, comparative biology and taxonomic classification.</title>
        <authorList>
            <person name="Goeker M."/>
        </authorList>
    </citation>
    <scope>NUCLEOTIDE SEQUENCE [LARGE SCALE GENOMIC DNA]</scope>
    <source>
        <strain evidence="4 5">DSM 16460</strain>
    </source>
</reference>
<dbReference type="RefSeq" id="WP_306978170.1">
    <property type="nucleotide sequence ID" value="NZ_JAUSTQ010000017.1"/>
</dbReference>
<feature type="domain" description="DUF5780" evidence="3">
    <location>
        <begin position="289"/>
        <end position="395"/>
    </location>
</feature>
<keyword evidence="2" id="KW-0472">Membrane</keyword>
<dbReference type="InterPro" id="IPR043939">
    <property type="entry name" value="DUF5780"/>
</dbReference>
<evidence type="ECO:0000256" key="2">
    <source>
        <dbReference type="SAM" id="Phobius"/>
    </source>
</evidence>
<dbReference type="Pfam" id="PF19092">
    <property type="entry name" value="DUF5780"/>
    <property type="match status" value="1"/>
</dbReference>
<dbReference type="Proteomes" id="UP001224359">
    <property type="component" value="Unassembled WGS sequence"/>
</dbReference>
<dbReference type="EMBL" id="JAUSTQ010000017">
    <property type="protein sequence ID" value="MDQ0160720.1"/>
    <property type="molecule type" value="Genomic_DNA"/>
</dbReference>
<keyword evidence="2" id="KW-1133">Transmembrane helix</keyword>
<gene>
    <name evidence="4" type="ORF">J2S77_002727</name>
</gene>
<feature type="coiled-coil region" evidence="1">
    <location>
        <begin position="233"/>
        <end position="260"/>
    </location>
</feature>
<evidence type="ECO:0000313" key="4">
    <source>
        <dbReference type="EMBL" id="MDQ0160720.1"/>
    </source>
</evidence>
<protein>
    <submittedName>
        <fullName evidence="4">Tetratricopeptide (TPR) repeat protein</fullName>
    </submittedName>
</protein>
<accession>A0ABT9VID4</accession>
<keyword evidence="5" id="KW-1185">Reference proteome</keyword>
<organism evidence="4 5">
    <name type="scientific">Alkalibacillus salilacus</name>
    <dbReference type="NCBI Taxonomy" id="284582"/>
    <lineage>
        <taxon>Bacteria</taxon>
        <taxon>Bacillati</taxon>
        <taxon>Bacillota</taxon>
        <taxon>Bacilli</taxon>
        <taxon>Bacillales</taxon>
        <taxon>Bacillaceae</taxon>
        <taxon>Alkalibacillus</taxon>
    </lineage>
</organism>
<proteinExistence type="predicted"/>